<dbReference type="AlphaFoldDB" id="A0A2J5I0N8"/>
<evidence type="ECO:0000256" key="1">
    <source>
        <dbReference type="SAM" id="MobiDB-lite"/>
    </source>
</evidence>
<feature type="region of interest" description="Disordered" evidence="1">
    <location>
        <begin position="39"/>
        <end position="64"/>
    </location>
</feature>
<evidence type="ECO:0000313" key="3">
    <source>
        <dbReference type="Proteomes" id="UP000235023"/>
    </source>
</evidence>
<name>A0A2J5I0N8_9EURO</name>
<accession>A0A2J5I0N8</accession>
<dbReference type="EMBL" id="KZ559520">
    <property type="protein sequence ID" value="PLN83218.1"/>
    <property type="molecule type" value="Genomic_DNA"/>
</dbReference>
<organism evidence="2 3">
    <name type="scientific">Aspergillus taichungensis</name>
    <dbReference type="NCBI Taxonomy" id="482145"/>
    <lineage>
        <taxon>Eukaryota</taxon>
        <taxon>Fungi</taxon>
        <taxon>Dikarya</taxon>
        <taxon>Ascomycota</taxon>
        <taxon>Pezizomycotina</taxon>
        <taxon>Eurotiomycetes</taxon>
        <taxon>Eurotiomycetidae</taxon>
        <taxon>Eurotiales</taxon>
        <taxon>Aspergillaceae</taxon>
        <taxon>Aspergillus</taxon>
        <taxon>Aspergillus subgen. Circumdati</taxon>
    </lineage>
</organism>
<dbReference type="Proteomes" id="UP000235023">
    <property type="component" value="Unassembled WGS sequence"/>
</dbReference>
<protein>
    <submittedName>
        <fullName evidence="2">Uncharacterized protein</fullName>
    </submittedName>
</protein>
<dbReference type="OrthoDB" id="10490317at2759"/>
<gene>
    <name evidence="2" type="ORF">BDW42DRAFT_66440</name>
</gene>
<reference evidence="3" key="1">
    <citation type="submission" date="2017-12" db="EMBL/GenBank/DDBJ databases">
        <authorList>
            <consortium name="DOE Joint Genome Institute"/>
            <person name="Mondo S.J."/>
            <person name="Kjaerbolling I."/>
            <person name="Vesth T.C."/>
            <person name="Frisvad J.C."/>
            <person name="Nybo J.L."/>
            <person name="Theobald S."/>
            <person name="Kuo A."/>
            <person name="Bowyer P."/>
            <person name="Matsuda Y."/>
            <person name="Lyhne E.K."/>
            <person name="Kogle M.E."/>
            <person name="Clum A."/>
            <person name="Lipzen A."/>
            <person name="Salamov A."/>
            <person name="Ngan C.Y."/>
            <person name="Daum C."/>
            <person name="Chiniquy J."/>
            <person name="Barry K."/>
            <person name="LaButti K."/>
            <person name="Haridas S."/>
            <person name="Simmons B.A."/>
            <person name="Magnuson J.K."/>
            <person name="Mortensen U.H."/>
            <person name="Larsen T.O."/>
            <person name="Grigoriev I.V."/>
            <person name="Baker S.E."/>
            <person name="Andersen M.R."/>
            <person name="Nordberg H.P."/>
            <person name="Cantor M.N."/>
            <person name="Hua S.X."/>
        </authorList>
    </citation>
    <scope>NUCLEOTIDE SEQUENCE [LARGE SCALE GENOMIC DNA]</scope>
    <source>
        <strain evidence="3">IBT 19404</strain>
    </source>
</reference>
<feature type="compositionally biased region" description="Basic residues" evidence="1">
    <location>
        <begin position="46"/>
        <end position="57"/>
    </location>
</feature>
<proteinExistence type="predicted"/>
<sequence>MNLQELIGKWGSLDLGNCSTEYSVLSRKSGKCGVEMARMEGQGRGQRLKQRKKKKPGTIHPSTEPQASVIDLAPFGVRIGPLHCAGDCKDVPIVLMILTFALLSFRLSSSLILPGAGNGSVPLIERNVQQPQFIDAMRHGF</sequence>
<evidence type="ECO:0000313" key="2">
    <source>
        <dbReference type="EMBL" id="PLN83218.1"/>
    </source>
</evidence>
<keyword evidence="3" id="KW-1185">Reference proteome</keyword>